<dbReference type="InterPro" id="IPR038461">
    <property type="entry name" value="Schlafen_AlbA_2_dom_sf"/>
</dbReference>
<feature type="domain" description="Schlafen AlbA-2" evidence="1">
    <location>
        <begin position="23"/>
        <end position="124"/>
    </location>
</feature>
<comment type="caution">
    <text evidence="2">The sequence shown here is derived from an EMBL/GenBank/DDBJ whole genome shotgun (WGS) entry which is preliminary data.</text>
</comment>
<gene>
    <name evidence="2" type="ORF">GBM95_04265</name>
</gene>
<reference evidence="2 3" key="1">
    <citation type="submission" date="2019-10" db="EMBL/GenBank/DDBJ databases">
        <title>Genome diversity of Sutterella seckii.</title>
        <authorList>
            <person name="Chaplin A.V."/>
            <person name="Sokolova S.R."/>
            <person name="Mosin K.A."/>
            <person name="Ivanova E.L."/>
            <person name="Kochetkova T.O."/>
            <person name="Goltsov A.Y."/>
            <person name="Trofimov D.Y."/>
            <person name="Efimov B.A."/>
        </authorList>
    </citation>
    <scope>NUCLEOTIDE SEQUENCE [LARGE SCALE GENOMIC DNA]</scope>
    <source>
        <strain evidence="2 3">ASD393</strain>
    </source>
</reference>
<proteinExistence type="predicted"/>
<dbReference type="Gene3D" id="3.30.950.30">
    <property type="entry name" value="Schlafen, AAA domain"/>
    <property type="match status" value="1"/>
</dbReference>
<dbReference type="Pfam" id="PF04326">
    <property type="entry name" value="SLFN_AlbA_2"/>
    <property type="match status" value="1"/>
</dbReference>
<dbReference type="InterPro" id="IPR036388">
    <property type="entry name" value="WH-like_DNA-bd_sf"/>
</dbReference>
<accession>A0A6I1ERK6</accession>
<dbReference type="Gene3D" id="1.10.10.10">
    <property type="entry name" value="Winged helix-like DNA-binding domain superfamily/Winged helix DNA-binding domain"/>
    <property type="match status" value="1"/>
</dbReference>
<dbReference type="AlphaFoldDB" id="A0A6I1ERK6"/>
<protein>
    <recommendedName>
        <fullName evidence="1">Schlafen AlbA-2 domain-containing protein</fullName>
    </recommendedName>
</protein>
<dbReference type="InterPro" id="IPR038475">
    <property type="entry name" value="RecG_C_sf"/>
</dbReference>
<evidence type="ECO:0000313" key="2">
    <source>
        <dbReference type="EMBL" id="KAB7661696.1"/>
    </source>
</evidence>
<dbReference type="InterPro" id="IPR007421">
    <property type="entry name" value="Schlafen_AlbA_2_dom"/>
</dbReference>
<dbReference type="RefSeq" id="WP_152157948.1">
    <property type="nucleotide sequence ID" value="NZ_WEHX01000016.1"/>
</dbReference>
<evidence type="ECO:0000313" key="3">
    <source>
        <dbReference type="Proteomes" id="UP000430564"/>
    </source>
</evidence>
<dbReference type="PANTHER" id="PTHR30595:SF6">
    <property type="entry name" value="SCHLAFEN ALBA-2 DOMAIN-CONTAINING PROTEIN"/>
    <property type="match status" value="1"/>
</dbReference>
<sequence>MQNKPERAGAHPDLHLEYADEVSEDALKTIIAFANTDGGRLLIGMRKDGARVPVADPPGALRELKRLIREEVEPDLSSFVKLEMPDDGAAPILAEVEPAPHRPYALVREGAAPRGVWIRRYGRTAEAKPSIIDAMKRDEGPLWDARAFLNPSPHFSMLNRLGLEKGILGAETLRDSKSFLTRDGAWSRTAEVFSDENGFFLRCVRFGDDALQPLEDERFPGGLLTELFAALAWLEERGAGRFGLNILQESLVNALLHRDYALEDAEILVKLYSERLEIVSPGGLPQGMTPEDAAGGLSRVRNPGILEALRSVGLARGLGGGVGRMKEALLKRGGRFELRALPGCVILVLEAGKSSAAASLPERRFPLSADHAALDARQSARLSKVETLAIEFLRAHPGAPRREVQEAVGLSQAGAVNLLRRLIERGLAAADGNGPSTRYRSLS</sequence>
<dbReference type="Gene3D" id="3.30.565.60">
    <property type="match status" value="1"/>
</dbReference>
<dbReference type="EMBL" id="WEHX01000016">
    <property type="protein sequence ID" value="KAB7661696.1"/>
    <property type="molecule type" value="Genomic_DNA"/>
</dbReference>
<organism evidence="2 3">
    <name type="scientific">Sutterella seckii</name>
    <dbReference type="NCBI Taxonomy" id="1944635"/>
    <lineage>
        <taxon>Bacteria</taxon>
        <taxon>Pseudomonadati</taxon>
        <taxon>Pseudomonadota</taxon>
        <taxon>Betaproteobacteria</taxon>
        <taxon>Burkholderiales</taxon>
        <taxon>Sutterellaceae</taxon>
        <taxon>Sutterella</taxon>
    </lineage>
</organism>
<dbReference type="SUPFAM" id="SSF46785">
    <property type="entry name" value="Winged helix' DNA-binding domain"/>
    <property type="match status" value="1"/>
</dbReference>
<evidence type="ECO:0000259" key="1">
    <source>
        <dbReference type="Pfam" id="PF04326"/>
    </source>
</evidence>
<dbReference type="InterPro" id="IPR036390">
    <property type="entry name" value="WH_DNA-bd_sf"/>
</dbReference>
<name>A0A6I1ERK6_9BURK</name>
<dbReference type="PANTHER" id="PTHR30595">
    <property type="entry name" value="GLPR-RELATED TRANSCRIPTIONAL REPRESSOR"/>
    <property type="match status" value="1"/>
</dbReference>
<dbReference type="OrthoDB" id="9768354at2"/>
<dbReference type="Pfam" id="PF13749">
    <property type="entry name" value="HATPase_c_4"/>
    <property type="match status" value="1"/>
</dbReference>
<dbReference type="Proteomes" id="UP000430564">
    <property type="component" value="Unassembled WGS sequence"/>
</dbReference>